<keyword evidence="4 7" id="KW-0418">Kinase</keyword>
<dbReference type="Gene3D" id="3.40.1190.20">
    <property type="match status" value="1"/>
</dbReference>
<dbReference type="Pfam" id="PF00294">
    <property type="entry name" value="PfkB"/>
    <property type="match status" value="1"/>
</dbReference>
<dbReference type="SUPFAM" id="SSF53613">
    <property type="entry name" value="Ribokinase-like"/>
    <property type="match status" value="1"/>
</dbReference>
<keyword evidence="8" id="KW-1185">Reference proteome</keyword>
<dbReference type="Proteomes" id="UP000247565">
    <property type="component" value="Unassembled WGS sequence"/>
</dbReference>
<dbReference type="PANTHER" id="PTHR43085">
    <property type="entry name" value="HEXOKINASE FAMILY MEMBER"/>
    <property type="match status" value="1"/>
</dbReference>
<keyword evidence="3" id="KW-0547">Nucleotide-binding</keyword>
<evidence type="ECO:0000256" key="4">
    <source>
        <dbReference type="ARBA" id="ARBA00022777"/>
    </source>
</evidence>
<evidence type="ECO:0000313" key="8">
    <source>
        <dbReference type="Proteomes" id="UP000247565"/>
    </source>
</evidence>
<dbReference type="GO" id="GO:0005524">
    <property type="term" value="F:ATP binding"/>
    <property type="evidence" value="ECO:0007669"/>
    <property type="project" value="UniProtKB-KW"/>
</dbReference>
<evidence type="ECO:0000256" key="1">
    <source>
        <dbReference type="ARBA" id="ARBA00010688"/>
    </source>
</evidence>
<dbReference type="InterPro" id="IPR011611">
    <property type="entry name" value="PfkB_dom"/>
</dbReference>
<dbReference type="RefSeq" id="WP_110438779.1">
    <property type="nucleotide sequence ID" value="NZ_CP046393.1"/>
</dbReference>
<comment type="caution">
    <text evidence="7">The sequence shown here is derived from an EMBL/GenBank/DDBJ whole genome shotgun (WGS) entry which is preliminary data.</text>
</comment>
<dbReference type="InterPro" id="IPR002139">
    <property type="entry name" value="Ribo/fructo_kinase"/>
</dbReference>
<feature type="domain" description="Carbohydrate kinase PfkB" evidence="6">
    <location>
        <begin position="2"/>
        <end position="305"/>
    </location>
</feature>
<protein>
    <submittedName>
        <fullName evidence="7">Carbohydrate kinase</fullName>
    </submittedName>
</protein>
<keyword evidence="5" id="KW-0067">ATP-binding</keyword>
<sequence length="319" mass="35081">MIIVCGDVLIDFIPDKTKDGADCYCPAPGGSCANISVAIGRLGGAVGFMGGISTDFWGEKLMEFLETSNVDVRYVARGNQQTTLAFVELGNEEPAYAFYDENTVSRLWVRSQSPGFSDDVNLIHIGSTSLIEPPISESCEQMFRMEKGKRILSIDPNCRPSNTHHPAVYRARMARLTAMADIIKLSKSDLEFLLPDTRVDDAAKHWINQGTSIVIITRGSKGVLCYLPGHEVIDVPPDYIDDVVDSIGAGDTFMAATLTYLQKNGFLTLDKIKIITPAEITKALKYASVAAAMICERRGANPPWEQEVDERIKRKAIKL</sequence>
<organism evidence="7 8">
    <name type="scientific">Commensalibacter melissae</name>
    <dbReference type="NCBI Taxonomy" id="2070537"/>
    <lineage>
        <taxon>Bacteria</taxon>
        <taxon>Pseudomonadati</taxon>
        <taxon>Pseudomonadota</taxon>
        <taxon>Alphaproteobacteria</taxon>
        <taxon>Acetobacterales</taxon>
        <taxon>Acetobacteraceae</taxon>
    </lineage>
</organism>
<evidence type="ECO:0000256" key="2">
    <source>
        <dbReference type="ARBA" id="ARBA00022679"/>
    </source>
</evidence>
<reference evidence="7 8" key="1">
    <citation type="submission" date="2018-05" db="EMBL/GenBank/DDBJ databases">
        <title>Reference genomes for bee gut microbiota database.</title>
        <authorList>
            <person name="Ellegaard K.M."/>
        </authorList>
    </citation>
    <scope>NUCLEOTIDE SEQUENCE [LARGE SCALE GENOMIC DNA]</scope>
    <source>
        <strain evidence="7 8">ESL0284</strain>
    </source>
</reference>
<gene>
    <name evidence="7" type="ORF">DK869_04325</name>
</gene>
<dbReference type="InterPro" id="IPR029056">
    <property type="entry name" value="Ribokinase-like"/>
</dbReference>
<dbReference type="AlphaFoldDB" id="A0A318MYX8"/>
<dbReference type="EMBL" id="QGLT01000002">
    <property type="protein sequence ID" value="PXZ00637.1"/>
    <property type="molecule type" value="Genomic_DNA"/>
</dbReference>
<dbReference type="CDD" id="cd01167">
    <property type="entry name" value="bac_FRK"/>
    <property type="match status" value="1"/>
</dbReference>
<evidence type="ECO:0000259" key="6">
    <source>
        <dbReference type="Pfam" id="PF00294"/>
    </source>
</evidence>
<accession>A0A318MYX8</accession>
<name>A0A318MYX8_9PROT</name>
<dbReference type="PRINTS" id="PR00990">
    <property type="entry name" value="RIBOKINASE"/>
</dbReference>
<keyword evidence="2" id="KW-0808">Transferase</keyword>
<dbReference type="OrthoDB" id="9795789at2"/>
<dbReference type="GO" id="GO:0016301">
    <property type="term" value="F:kinase activity"/>
    <property type="evidence" value="ECO:0007669"/>
    <property type="project" value="UniProtKB-KW"/>
</dbReference>
<evidence type="ECO:0000256" key="5">
    <source>
        <dbReference type="ARBA" id="ARBA00022840"/>
    </source>
</evidence>
<dbReference type="InterPro" id="IPR050306">
    <property type="entry name" value="PfkB_Carbo_kinase"/>
</dbReference>
<evidence type="ECO:0000256" key="3">
    <source>
        <dbReference type="ARBA" id="ARBA00022741"/>
    </source>
</evidence>
<dbReference type="PANTHER" id="PTHR43085:SF1">
    <property type="entry name" value="PSEUDOURIDINE KINASE-RELATED"/>
    <property type="match status" value="1"/>
</dbReference>
<evidence type="ECO:0000313" key="7">
    <source>
        <dbReference type="EMBL" id="PXZ00637.1"/>
    </source>
</evidence>
<comment type="similarity">
    <text evidence="1">Belongs to the carbohydrate kinase PfkB family.</text>
</comment>
<proteinExistence type="inferred from homology"/>